<reference evidence="1 2" key="1">
    <citation type="submission" date="2018-11" db="EMBL/GenBank/DDBJ databases">
        <title>Genome sequence and assembly of Colletotrichum sidae.</title>
        <authorList>
            <person name="Gan P."/>
            <person name="Shirasu K."/>
        </authorList>
    </citation>
    <scope>NUCLEOTIDE SEQUENCE [LARGE SCALE GENOMIC DNA]</scope>
    <source>
        <strain evidence="1 2">CBS 518.97</strain>
    </source>
</reference>
<name>A0A4R8TLN2_9PEZI</name>
<keyword evidence="2" id="KW-1185">Reference proteome</keyword>
<evidence type="ECO:0000313" key="2">
    <source>
        <dbReference type="Proteomes" id="UP000295604"/>
    </source>
</evidence>
<accession>A0A4R8TLN2</accession>
<protein>
    <submittedName>
        <fullName evidence="1">Uncharacterized protein</fullName>
    </submittedName>
</protein>
<comment type="caution">
    <text evidence="1">The sequence shown here is derived from an EMBL/GenBank/DDBJ whole genome shotgun (WGS) entry which is preliminary data.</text>
</comment>
<sequence>MESNRRQPTFCCGSAIGNRHDMGREDHTHPCWAGGTVSSEVQKHLDWSGRVFRDDRYVRVGCPTVNIAMSLGFSALSAGKQVFWAPWTVELGRHWALSSHEICWLGVRSAGSAWASLTGLGSSSQCRNPSDDVRLAPEEREISPGRSSCRYCAE</sequence>
<dbReference type="Proteomes" id="UP000295604">
    <property type="component" value="Unassembled WGS sequence"/>
</dbReference>
<dbReference type="EMBL" id="QAPF01000050">
    <property type="protein sequence ID" value="TEA19211.1"/>
    <property type="molecule type" value="Genomic_DNA"/>
</dbReference>
<dbReference type="AlphaFoldDB" id="A0A4R8TLN2"/>
<proteinExistence type="predicted"/>
<organism evidence="1 2">
    <name type="scientific">Colletotrichum sidae</name>
    <dbReference type="NCBI Taxonomy" id="1347389"/>
    <lineage>
        <taxon>Eukaryota</taxon>
        <taxon>Fungi</taxon>
        <taxon>Dikarya</taxon>
        <taxon>Ascomycota</taxon>
        <taxon>Pezizomycotina</taxon>
        <taxon>Sordariomycetes</taxon>
        <taxon>Hypocreomycetidae</taxon>
        <taxon>Glomerellales</taxon>
        <taxon>Glomerellaceae</taxon>
        <taxon>Colletotrichum</taxon>
        <taxon>Colletotrichum orbiculare species complex</taxon>
    </lineage>
</organism>
<evidence type="ECO:0000313" key="1">
    <source>
        <dbReference type="EMBL" id="TEA19211.1"/>
    </source>
</evidence>
<gene>
    <name evidence="1" type="ORF">C8034_v010298</name>
</gene>